<dbReference type="InterPro" id="IPR010708">
    <property type="entry name" value="5'(3')-deoxyribonucleotidase"/>
</dbReference>
<reference evidence="5 6" key="1">
    <citation type="submission" date="2020-07" db="EMBL/GenBank/DDBJ databases">
        <title>Alkalicella. sp. LB2 genome.</title>
        <authorList>
            <person name="Postec A."/>
            <person name="Quemeneur M."/>
        </authorList>
    </citation>
    <scope>NUCLEOTIDE SEQUENCE [LARGE SCALE GENOMIC DNA]</scope>
    <source>
        <strain evidence="5 6">LB2</strain>
    </source>
</reference>
<evidence type="ECO:0000256" key="4">
    <source>
        <dbReference type="PIRSR" id="PIRSR610708-1"/>
    </source>
</evidence>
<protein>
    <recommendedName>
        <fullName evidence="3">Nucleotidase</fullName>
        <ecNumber evidence="3">3.1.3.-</ecNumber>
    </recommendedName>
</protein>
<dbReference type="RefSeq" id="WP_213167681.1">
    <property type="nucleotide sequence ID" value="NZ_CP058559.1"/>
</dbReference>
<proteinExistence type="inferred from homology"/>
<dbReference type="InterPro" id="IPR023214">
    <property type="entry name" value="HAD_sf"/>
</dbReference>
<dbReference type="Pfam" id="PF06941">
    <property type="entry name" value="NT5C"/>
    <property type="match status" value="1"/>
</dbReference>
<dbReference type="KEGG" id="acae:HYG86_04130"/>
<keyword evidence="6" id="KW-1185">Reference proteome</keyword>
<dbReference type="Gene3D" id="3.40.50.1000">
    <property type="entry name" value="HAD superfamily/HAD-like"/>
    <property type="match status" value="1"/>
</dbReference>
<dbReference type="GO" id="GO:0008253">
    <property type="term" value="F:5'-nucleotidase activity"/>
    <property type="evidence" value="ECO:0007669"/>
    <property type="project" value="InterPro"/>
</dbReference>
<name>A0A7G9W5Q7_ALKCA</name>
<accession>A0A7G9W5Q7</accession>
<dbReference type="InterPro" id="IPR036412">
    <property type="entry name" value="HAD-like_sf"/>
</dbReference>
<keyword evidence="2 3" id="KW-0378">Hydrolase</keyword>
<dbReference type="InterPro" id="IPR052419">
    <property type="entry name" value="5_3-deoxyribonucleotidase-like"/>
</dbReference>
<feature type="active site" description="Nucleophile" evidence="4">
    <location>
        <position position="9"/>
    </location>
</feature>
<dbReference type="PIRSF" id="PIRSF021362">
    <property type="entry name" value="UCP021362_HAD"/>
    <property type="match status" value="1"/>
</dbReference>
<dbReference type="InterPro" id="IPR009206">
    <property type="entry name" value="Nucleotidase_putative"/>
</dbReference>
<evidence type="ECO:0000256" key="2">
    <source>
        <dbReference type="ARBA" id="ARBA00022801"/>
    </source>
</evidence>
<organism evidence="5 6">
    <name type="scientific">Alkalicella caledoniensis</name>
    <dbReference type="NCBI Taxonomy" id="2731377"/>
    <lineage>
        <taxon>Bacteria</taxon>
        <taxon>Bacillati</taxon>
        <taxon>Bacillota</taxon>
        <taxon>Clostridia</taxon>
        <taxon>Eubacteriales</taxon>
        <taxon>Proteinivoracaceae</taxon>
        <taxon>Alkalicella</taxon>
    </lineage>
</organism>
<dbReference type="AlphaFoldDB" id="A0A7G9W5Q7"/>
<dbReference type="PANTHER" id="PTHR35134:SF2">
    <property type="entry name" value="NUCLEOTIDASE YQFW-RELATED"/>
    <property type="match status" value="1"/>
</dbReference>
<dbReference type="EMBL" id="CP058559">
    <property type="protein sequence ID" value="QNO14019.1"/>
    <property type="molecule type" value="Genomic_DNA"/>
</dbReference>
<evidence type="ECO:0000256" key="3">
    <source>
        <dbReference type="PIRNR" id="PIRNR021362"/>
    </source>
</evidence>
<gene>
    <name evidence="5" type="ORF">HYG86_04130</name>
</gene>
<dbReference type="Proteomes" id="UP000516160">
    <property type="component" value="Chromosome"/>
</dbReference>
<dbReference type="SUPFAM" id="SSF56784">
    <property type="entry name" value="HAD-like"/>
    <property type="match status" value="1"/>
</dbReference>
<dbReference type="EC" id="3.1.3.-" evidence="3"/>
<evidence type="ECO:0000256" key="1">
    <source>
        <dbReference type="ARBA" id="ARBA00009589"/>
    </source>
</evidence>
<dbReference type="PANTHER" id="PTHR35134">
    <property type="entry name" value="NUCLEOTIDASE YQFW-RELATED"/>
    <property type="match status" value="1"/>
</dbReference>
<sequence>MEKLNICIDIDGTLTEPFFLLDRANKHFEKNIKPEDVDSYEIHQLYGVEFKDFFEFYISVANEVLIDVDPRERVREVLLEIDGKHNIHYVTAREDFLTDVTQRWFEKYKLPSGKLHILGSHYKVKTAEQVKCDLFIEDRYNNAIELAEAGFKVLLIDCVYNRKPLIPGITRVNNWEEVNEMIKELETSIIQDREKNLAKVVTV</sequence>
<evidence type="ECO:0000313" key="5">
    <source>
        <dbReference type="EMBL" id="QNO14019.1"/>
    </source>
</evidence>
<feature type="active site" description="Proton donor" evidence="4">
    <location>
        <position position="11"/>
    </location>
</feature>
<evidence type="ECO:0000313" key="6">
    <source>
        <dbReference type="Proteomes" id="UP000516160"/>
    </source>
</evidence>
<dbReference type="GO" id="GO:0009264">
    <property type="term" value="P:deoxyribonucleotide catabolic process"/>
    <property type="evidence" value="ECO:0007669"/>
    <property type="project" value="InterPro"/>
</dbReference>
<comment type="similarity">
    <text evidence="1 3">Belongs to the 5'(3')-deoxyribonucleotidase family.</text>
</comment>